<dbReference type="STRING" id="5466.A0A4R8RMQ8"/>
<feature type="region of interest" description="Disordered" evidence="1">
    <location>
        <begin position="212"/>
        <end position="231"/>
    </location>
</feature>
<feature type="compositionally biased region" description="Polar residues" evidence="1">
    <location>
        <begin position="1622"/>
        <end position="1639"/>
    </location>
</feature>
<organism evidence="2 3">
    <name type="scientific">Colletotrichum trifolii</name>
    <dbReference type="NCBI Taxonomy" id="5466"/>
    <lineage>
        <taxon>Eukaryota</taxon>
        <taxon>Fungi</taxon>
        <taxon>Dikarya</taxon>
        <taxon>Ascomycota</taxon>
        <taxon>Pezizomycotina</taxon>
        <taxon>Sordariomycetes</taxon>
        <taxon>Hypocreomycetidae</taxon>
        <taxon>Glomerellales</taxon>
        <taxon>Glomerellaceae</taxon>
        <taxon>Colletotrichum</taxon>
        <taxon>Colletotrichum orbiculare species complex</taxon>
    </lineage>
</organism>
<keyword evidence="3" id="KW-1185">Reference proteome</keyword>
<accession>A0A4R8RMQ8</accession>
<reference evidence="2 3" key="1">
    <citation type="submission" date="2018-12" db="EMBL/GenBank/DDBJ databases">
        <title>Genome sequence and assembly of Colletotrichum trifolii.</title>
        <authorList>
            <person name="Gan P."/>
            <person name="Shirasu K."/>
        </authorList>
    </citation>
    <scope>NUCLEOTIDE SEQUENCE [LARGE SCALE GENOMIC DNA]</scope>
    <source>
        <strain evidence="2 3">543-2</strain>
    </source>
</reference>
<feature type="compositionally biased region" description="Polar residues" evidence="1">
    <location>
        <begin position="1577"/>
        <end position="1593"/>
    </location>
</feature>
<feature type="compositionally biased region" description="Low complexity" evidence="1">
    <location>
        <begin position="1539"/>
        <end position="1556"/>
    </location>
</feature>
<feature type="region of interest" description="Disordered" evidence="1">
    <location>
        <begin position="368"/>
        <end position="505"/>
    </location>
</feature>
<feature type="region of interest" description="Disordered" evidence="1">
    <location>
        <begin position="1481"/>
        <end position="1648"/>
    </location>
</feature>
<evidence type="ECO:0000313" key="2">
    <source>
        <dbReference type="EMBL" id="TDZ68141.1"/>
    </source>
</evidence>
<feature type="compositionally biased region" description="Low complexity" evidence="1">
    <location>
        <begin position="1564"/>
        <end position="1576"/>
    </location>
</feature>
<feature type="compositionally biased region" description="Low complexity" evidence="1">
    <location>
        <begin position="412"/>
        <end position="430"/>
    </location>
</feature>
<evidence type="ECO:0000313" key="3">
    <source>
        <dbReference type="Proteomes" id="UP000295703"/>
    </source>
</evidence>
<name>A0A4R8RMQ8_COLTR</name>
<feature type="compositionally biased region" description="Polar residues" evidence="1">
    <location>
        <begin position="297"/>
        <end position="307"/>
    </location>
</feature>
<proteinExistence type="predicted"/>
<feature type="compositionally biased region" description="Acidic residues" evidence="1">
    <location>
        <begin position="268"/>
        <end position="278"/>
    </location>
</feature>
<evidence type="ECO:0000256" key="1">
    <source>
        <dbReference type="SAM" id="MobiDB-lite"/>
    </source>
</evidence>
<feature type="region of interest" description="Disordered" evidence="1">
    <location>
        <begin position="1350"/>
        <end position="1373"/>
    </location>
</feature>
<feature type="compositionally biased region" description="Low complexity" evidence="1">
    <location>
        <begin position="372"/>
        <end position="395"/>
    </location>
</feature>
<sequence length="1648" mass="186714">MAQDKMPALAVMVRDIYLEFPSETWEKTRKVLDTSKPFLIYTHVESLIHTRKCDAALKKHEDFRLLASSIWSSRYPWLRDADLGAAQWRAYQDFRAADLTRRSMELRADPEKLDKKAREMMLNKIREDDHVDEWRKILGFEGVQFSKAEIMAGEERPAYGEGEFRESNRGGGVEIGGVLDGPDGSYGEMPHIGITGAIMAGREKVPELAPRVPLAPGEGGEPLKNPFTTDWRPREAPDGWVYPAIFDPYFTSNQFITRAKPYELPPIPDDDGPVDEEGDTRQDDGSRSTAMVGAARPSTSTTNTNMPYDSRSDISLPLAEMQRRRQMELEMQMQAGTTSNNWPSANVGHGFGVVSGTSVPIVTVTDTSATNPTSSAAFQPSSTTSQTFPSASTAPFTHLPWATTKPSESTAPTTHSSWPTSLPLSSTTNPIHLPASTAPIANPQFGPSAQQPPTLQLPLHSPRVVELPDSPKDPDQPIFTPPRELIPLSPPPPPTPPTQSPISDDITMSDTIIERADPDRTAPESEKSWLIKFLFKDFSVPTAELAMTPYRGWRVHSPQVQLLRIKNFLADEDIDRTLGWERKFADIGLYLKHCAKLPDAPTRCWWPDLRECTSMLHTHWVFEQYHYGTRPLVVSFAKGKTVSTRLPAIAGARSVALAAAPAASERVRRARYLLHRCPESVHDVDYQIPGPLLRKTFLTWFRDDGNLVWRTDPAIERAPGSGSRGAIFEYKPDFNMVTTEERWYEKCMAAGPAETAKHLRGEANFYLLHDEFIGGEVSQFIDEDGKVHNMQRRYPEGEVLQRFARYRGAKRAALQQCISHFDSIENVALLSPFRKLVLPLTQRQKMQAKIDAGQGIVYKPQGLRNPPPNVKLDPLGLTSWFSFLRESHYRRAAAARNDVDDSHTKMMEMLHEDKDPVLTTANYLGPVTPMSFLREGEQDDVQRFRRLCTLRDMLKRAYNRSPRQMLEGMIRNIDLGFDKADSWDMRDELREHREQHGTYLPVTELDLKWLEFVCSPSTNVKMQQEPLPKIGKEFEVFSERVRLLLDDPNLGSLLAARERKASLAQVTHAVNCGLRKGDYVFDEEKTRRFCKIMADFGRLGYHTTDTGEVRISRAYCDWHPENLADWPENDEPWEPFTNMWDAANLPDPDRNWTWEEAFSNITFVNTHRKRTKIMLWSRSYRVGVEMASLVPKLNALDNTLATPSEWDYRALQLQDVLGQWRHRFEEHGDGRNPSVTYKAVVKGGHRNKWTEKMTEEEAYEVVRKGVIDELSAGDAALWPSRPRFGQTRMTGETELTFHRERIWSWAAPEVAGPKKQFFSINRWPLHLQTPKRQEEILRSLDDERLAKEKEMEEEEMEMERVEKLNPPSEEEVGRREIEGMLKTKYHEGAREEFVPETELWVGDTKLKRKALERHVRRTVAAAAPDDGKAPVRTTWFGRRVDAPREVLSEDEDDIKLPEIASPDVPKSIPGSVVDVAWERLSRSRPGPESAPIVRRQPKFAPRPASSPVEETLPETPRGASRPQQTEPQANPGLGSWIAQYQTTGQLQTSQGTSGHTAAWNTREQSASAAQQHSTAQPQGNSASTEQSIPQGTDEQGLGQGVWDILNPSTWDTSREDSWETRPPNSWETGPSSSRNTGTSKHVRFEDEV</sequence>
<gene>
    <name evidence="2" type="ORF">CTRI78_v002420</name>
</gene>
<protein>
    <submittedName>
        <fullName evidence="2">Uncharacterized protein</fullName>
    </submittedName>
</protein>
<feature type="region of interest" description="Disordered" evidence="1">
    <location>
        <begin position="261"/>
        <end position="312"/>
    </location>
</feature>
<feature type="compositionally biased region" description="Polar residues" evidence="1">
    <location>
        <begin position="445"/>
        <end position="454"/>
    </location>
</feature>
<dbReference type="Proteomes" id="UP000295703">
    <property type="component" value="Unassembled WGS sequence"/>
</dbReference>
<dbReference type="EMBL" id="RYZW01000013">
    <property type="protein sequence ID" value="TDZ68141.1"/>
    <property type="molecule type" value="Genomic_DNA"/>
</dbReference>
<comment type="caution">
    <text evidence="2">The sequence shown here is derived from an EMBL/GenBank/DDBJ whole genome shotgun (WGS) entry which is preliminary data.</text>
</comment>
<feature type="compositionally biased region" description="Pro residues" evidence="1">
    <location>
        <begin position="488"/>
        <end position="499"/>
    </location>
</feature>